<dbReference type="OrthoDB" id="3812176at2"/>
<dbReference type="CDD" id="cd05013">
    <property type="entry name" value="SIS_RpiR"/>
    <property type="match status" value="1"/>
</dbReference>
<dbReference type="InterPro" id="IPR047640">
    <property type="entry name" value="RpiR-like"/>
</dbReference>
<dbReference type="SUPFAM" id="SSF53697">
    <property type="entry name" value="SIS domain"/>
    <property type="match status" value="1"/>
</dbReference>
<dbReference type="InterPro" id="IPR009057">
    <property type="entry name" value="Homeodomain-like_sf"/>
</dbReference>
<organism evidence="6 7">
    <name type="scientific">Nostocoides japonicum T1-X7</name>
    <dbReference type="NCBI Taxonomy" id="1194083"/>
    <lineage>
        <taxon>Bacteria</taxon>
        <taxon>Bacillati</taxon>
        <taxon>Actinomycetota</taxon>
        <taxon>Actinomycetes</taxon>
        <taxon>Micrococcales</taxon>
        <taxon>Intrasporangiaceae</taxon>
        <taxon>Nostocoides</taxon>
    </lineage>
</organism>
<evidence type="ECO:0000259" key="4">
    <source>
        <dbReference type="PROSITE" id="PS51071"/>
    </source>
</evidence>
<evidence type="ECO:0000256" key="1">
    <source>
        <dbReference type="ARBA" id="ARBA00023015"/>
    </source>
</evidence>
<evidence type="ECO:0000256" key="2">
    <source>
        <dbReference type="ARBA" id="ARBA00023125"/>
    </source>
</evidence>
<gene>
    <name evidence="6" type="ORF">BN12_100028</name>
</gene>
<name>A0A077LVG5_9MICO</name>
<dbReference type="InterPro" id="IPR036388">
    <property type="entry name" value="WH-like_DNA-bd_sf"/>
</dbReference>
<dbReference type="GO" id="GO:0097367">
    <property type="term" value="F:carbohydrate derivative binding"/>
    <property type="evidence" value="ECO:0007669"/>
    <property type="project" value="InterPro"/>
</dbReference>
<dbReference type="EMBL" id="CAJB01000002">
    <property type="protein sequence ID" value="CCH75999.1"/>
    <property type="molecule type" value="Genomic_DNA"/>
</dbReference>
<keyword evidence="3" id="KW-0804">Transcription</keyword>
<keyword evidence="2" id="KW-0238">DNA-binding</keyword>
<dbReference type="Gene3D" id="3.40.50.10490">
    <property type="entry name" value="Glucose-6-phosphate isomerase like protein, domain 1"/>
    <property type="match status" value="1"/>
</dbReference>
<dbReference type="PROSITE" id="PS51071">
    <property type="entry name" value="HTH_RPIR"/>
    <property type="match status" value="1"/>
</dbReference>
<dbReference type="AlphaFoldDB" id="A0A077LVG5"/>
<dbReference type="GO" id="GO:0003700">
    <property type="term" value="F:DNA-binding transcription factor activity"/>
    <property type="evidence" value="ECO:0007669"/>
    <property type="project" value="InterPro"/>
</dbReference>
<evidence type="ECO:0000313" key="6">
    <source>
        <dbReference type="EMBL" id="CCH75999.1"/>
    </source>
</evidence>
<dbReference type="GO" id="GO:1901135">
    <property type="term" value="P:carbohydrate derivative metabolic process"/>
    <property type="evidence" value="ECO:0007669"/>
    <property type="project" value="InterPro"/>
</dbReference>
<dbReference type="Pfam" id="PF01418">
    <property type="entry name" value="HTH_6"/>
    <property type="match status" value="1"/>
</dbReference>
<dbReference type="InterPro" id="IPR046348">
    <property type="entry name" value="SIS_dom_sf"/>
</dbReference>
<evidence type="ECO:0000259" key="5">
    <source>
        <dbReference type="PROSITE" id="PS51464"/>
    </source>
</evidence>
<dbReference type="PANTHER" id="PTHR30514:SF18">
    <property type="entry name" value="RPIR-FAMILY TRANSCRIPTIONAL REGULATOR"/>
    <property type="match status" value="1"/>
</dbReference>
<keyword evidence="7" id="KW-1185">Reference proteome</keyword>
<accession>A0A077LVG5</accession>
<evidence type="ECO:0000313" key="7">
    <source>
        <dbReference type="Proteomes" id="UP000035721"/>
    </source>
</evidence>
<protein>
    <submittedName>
        <fullName evidence="6">Transcriptional regulator</fullName>
    </submittedName>
</protein>
<dbReference type="GO" id="GO:0003677">
    <property type="term" value="F:DNA binding"/>
    <property type="evidence" value="ECO:0007669"/>
    <property type="project" value="UniProtKB-KW"/>
</dbReference>
<dbReference type="InterPro" id="IPR000281">
    <property type="entry name" value="HTH_RpiR"/>
</dbReference>
<feature type="domain" description="SIS" evidence="5">
    <location>
        <begin position="126"/>
        <end position="263"/>
    </location>
</feature>
<dbReference type="SUPFAM" id="SSF46689">
    <property type="entry name" value="Homeodomain-like"/>
    <property type="match status" value="1"/>
</dbReference>
<comment type="caution">
    <text evidence="6">The sequence shown here is derived from an EMBL/GenBank/DDBJ whole genome shotgun (WGS) entry which is preliminary data.</text>
</comment>
<dbReference type="Proteomes" id="UP000035721">
    <property type="component" value="Unassembled WGS sequence"/>
</dbReference>
<reference evidence="6 7" key="1">
    <citation type="journal article" date="2013" name="ISME J.">
        <title>A metabolic model for members of the genus Tetrasphaera involved in enhanced biological phosphorus removal.</title>
        <authorList>
            <person name="Kristiansen R."/>
            <person name="Nguyen H.T.T."/>
            <person name="Saunders A.M."/>
            <person name="Nielsen J.L."/>
            <person name="Wimmer R."/>
            <person name="Le V.Q."/>
            <person name="McIlroy S.J."/>
            <person name="Petrovski S."/>
            <person name="Seviour R.J."/>
            <person name="Calteau A."/>
            <person name="Nielsen K.L."/>
            <person name="Nielsen P.H."/>
        </authorList>
    </citation>
    <scope>NUCLEOTIDE SEQUENCE [LARGE SCALE GENOMIC DNA]</scope>
    <source>
        <strain evidence="6 7">T1-X7</strain>
    </source>
</reference>
<dbReference type="Gene3D" id="1.10.10.10">
    <property type="entry name" value="Winged helix-like DNA-binding domain superfamily/Winged helix DNA-binding domain"/>
    <property type="match status" value="1"/>
</dbReference>
<evidence type="ECO:0000256" key="3">
    <source>
        <dbReference type="ARBA" id="ARBA00023163"/>
    </source>
</evidence>
<dbReference type="RefSeq" id="WP_048549880.1">
    <property type="nucleotide sequence ID" value="NZ_HF570958.1"/>
</dbReference>
<dbReference type="PROSITE" id="PS51464">
    <property type="entry name" value="SIS"/>
    <property type="match status" value="1"/>
</dbReference>
<dbReference type="PANTHER" id="PTHR30514">
    <property type="entry name" value="GLUCOKINASE"/>
    <property type="match status" value="1"/>
</dbReference>
<proteinExistence type="predicted"/>
<feature type="domain" description="HTH rpiR-type" evidence="4">
    <location>
        <begin position="9"/>
        <end position="85"/>
    </location>
</feature>
<keyword evidence="1" id="KW-0805">Transcription regulation</keyword>
<dbReference type="STRING" id="1194083.BN12_100028"/>
<sequence length="281" mass="29664">MSQPSSVNVDSLLAARVARVKLGVQGDRVVQLVAQMPQFSSYASAREVAERAGVNVSTVVRTAQQLDYSGWPDLRSAIRAAYLDSLRSAGAERAPDDDASARMLRKDGENLTVASAPENLTAIKSAASAISSARRVVVIASGTGAGPGHIFSYLGSIYGYDVRLAAGPATEQAAAIAHLDDDDCVVVLNIWRLTRATRGLTRLARQRGATVVVVTDLQSSPLNSDADHIVLAPIEGISGTPSLTGVVAVMQSILAELETSQTRKSIADVEQAWEGMHLMNN</sequence>
<dbReference type="InterPro" id="IPR001347">
    <property type="entry name" value="SIS_dom"/>
</dbReference>
<dbReference type="InterPro" id="IPR035472">
    <property type="entry name" value="RpiR-like_SIS"/>
</dbReference>
<dbReference type="Pfam" id="PF01380">
    <property type="entry name" value="SIS"/>
    <property type="match status" value="1"/>
</dbReference>